<reference evidence="2" key="2">
    <citation type="submission" date="2015-01" db="EMBL/GenBank/DDBJ databases">
        <title>Evolutionary Origins and Diversification of the Mycorrhizal Mutualists.</title>
        <authorList>
            <consortium name="DOE Joint Genome Institute"/>
            <consortium name="Mycorrhizal Genomics Consortium"/>
            <person name="Kohler A."/>
            <person name="Kuo A."/>
            <person name="Nagy L.G."/>
            <person name="Floudas D."/>
            <person name="Copeland A."/>
            <person name="Barry K.W."/>
            <person name="Cichocki N."/>
            <person name="Veneault-Fourrey C."/>
            <person name="LaButti K."/>
            <person name="Lindquist E.A."/>
            <person name="Lipzen A."/>
            <person name="Lundell T."/>
            <person name="Morin E."/>
            <person name="Murat C."/>
            <person name="Riley R."/>
            <person name="Ohm R."/>
            <person name="Sun H."/>
            <person name="Tunlid A."/>
            <person name="Henrissat B."/>
            <person name="Grigoriev I.V."/>
            <person name="Hibbett D.S."/>
            <person name="Martin F."/>
        </authorList>
    </citation>
    <scope>NUCLEOTIDE SEQUENCE [LARGE SCALE GENOMIC DNA]</scope>
    <source>
        <strain evidence="2">F 1598</strain>
    </source>
</reference>
<gene>
    <name evidence="1" type="ORF">PILCRDRAFT_48176</name>
</gene>
<name>A0A0C3AK13_PILCF</name>
<evidence type="ECO:0000313" key="2">
    <source>
        <dbReference type="Proteomes" id="UP000054166"/>
    </source>
</evidence>
<dbReference type="AlphaFoldDB" id="A0A0C3AK13"/>
<reference evidence="1 2" key="1">
    <citation type="submission" date="2014-04" db="EMBL/GenBank/DDBJ databases">
        <authorList>
            <consortium name="DOE Joint Genome Institute"/>
            <person name="Kuo A."/>
            <person name="Tarkka M."/>
            <person name="Buscot F."/>
            <person name="Kohler A."/>
            <person name="Nagy L.G."/>
            <person name="Floudas D."/>
            <person name="Copeland A."/>
            <person name="Barry K.W."/>
            <person name="Cichocki N."/>
            <person name="Veneault-Fourrey C."/>
            <person name="LaButti K."/>
            <person name="Lindquist E.A."/>
            <person name="Lipzen A."/>
            <person name="Lundell T."/>
            <person name="Morin E."/>
            <person name="Murat C."/>
            <person name="Sun H."/>
            <person name="Tunlid A."/>
            <person name="Henrissat B."/>
            <person name="Grigoriev I.V."/>
            <person name="Hibbett D.S."/>
            <person name="Martin F."/>
            <person name="Nordberg H.P."/>
            <person name="Cantor M.N."/>
            <person name="Hua S.X."/>
        </authorList>
    </citation>
    <scope>NUCLEOTIDE SEQUENCE [LARGE SCALE GENOMIC DNA]</scope>
    <source>
        <strain evidence="1 2">F 1598</strain>
    </source>
</reference>
<dbReference type="Proteomes" id="UP000054166">
    <property type="component" value="Unassembled WGS sequence"/>
</dbReference>
<keyword evidence="2" id="KW-1185">Reference proteome</keyword>
<dbReference type="EMBL" id="KN833065">
    <property type="protein sequence ID" value="KIM74188.1"/>
    <property type="molecule type" value="Genomic_DNA"/>
</dbReference>
<dbReference type="InParanoid" id="A0A0C3AK13"/>
<proteinExistence type="predicted"/>
<dbReference type="OrthoDB" id="3022198at2759"/>
<evidence type="ECO:0008006" key="3">
    <source>
        <dbReference type="Google" id="ProtNLM"/>
    </source>
</evidence>
<protein>
    <recommendedName>
        <fullName evidence="3">Paired domain-containing protein</fullName>
    </recommendedName>
</protein>
<sequence>MAPPVSLELRERIIAWKYELNMPISVIAQLANQCEKTVKNVLKTYRDYNQPTSPQAFIRPRGRKRILDRDDLNYIESILLAEPALFLDEIQDKLLVVRDVE</sequence>
<dbReference type="InterPro" id="IPR009057">
    <property type="entry name" value="Homeodomain-like_sf"/>
</dbReference>
<feature type="non-terminal residue" evidence="1">
    <location>
        <position position="101"/>
    </location>
</feature>
<organism evidence="1 2">
    <name type="scientific">Piloderma croceum (strain F 1598)</name>
    <dbReference type="NCBI Taxonomy" id="765440"/>
    <lineage>
        <taxon>Eukaryota</taxon>
        <taxon>Fungi</taxon>
        <taxon>Dikarya</taxon>
        <taxon>Basidiomycota</taxon>
        <taxon>Agaricomycotina</taxon>
        <taxon>Agaricomycetes</taxon>
        <taxon>Agaricomycetidae</taxon>
        <taxon>Atheliales</taxon>
        <taxon>Atheliaceae</taxon>
        <taxon>Piloderma</taxon>
    </lineage>
</organism>
<evidence type="ECO:0000313" key="1">
    <source>
        <dbReference type="EMBL" id="KIM74188.1"/>
    </source>
</evidence>
<dbReference type="SUPFAM" id="SSF46689">
    <property type="entry name" value="Homeodomain-like"/>
    <property type="match status" value="1"/>
</dbReference>
<accession>A0A0C3AK13</accession>
<dbReference type="HOGENOM" id="CLU_056788_8_3_1"/>